<dbReference type="PROSITE" id="PS51318">
    <property type="entry name" value="TAT"/>
    <property type="match status" value="1"/>
</dbReference>
<evidence type="ECO:0000313" key="2">
    <source>
        <dbReference type="EMBL" id="PTL72324.1"/>
    </source>
</evidence>
<dbReference type="InterPro" id="IPR006311">
    <property type="entry name" value="TAT_signal"/>
</dbReference>
<sequence>MSDPDRIPSALSRRSLVSGTVLGLGAALTFATPASAAPNYSKVPKLPGEIGRSDTVTSRFGKKKYEVIDVVISGDRTRLFVPHATPPSLTRGAGFLWYYHANGSSYAALSGAFQYTADQVVDQGMVCICPNYGGSVWTSETALQAQRNATAYVQKLWKVSVSFLRSNSGGGALLCYAYGKRMVPNIRGAYHASGVYDMEDVLLRRPESVLPAYGNDPAAVKATNPIYLPQSVWAKTRLRISGSPEDQVVPYEKHSARLYRRALPVAKEVSLLSHSGAGGQYGHVVPSQTNKDMLVTFQRWMTEGPA</sequence>
<reference evidence="2 3" key="1">
    <citation type="submission" date="2018-03" db="EMBL/GenBank/DDBJ databases">
        <title>Bacteriophage NCPPB3778 and a type I-E CRISPR drive the evolution of the US Biological Select Agent, Rathayibacter toxicus.</title>
        <authorList>
            <person name="Davis E.W.II."/>
            <person name="Tabima J.F."/>
            <person name="Weisberg A.J."/>
            <person name="Dantas Lopes L."/>
            <person name="Wiseman M.S."/>
            <person name="Wiseman M.S."/>
            <person name="Pupko T."/>
            <person name="Belcher M.S."/>
            <person name="Sechler A.J."/>
            <person name="Tancos M.A."/>
            <person name="Schroeder B.K."/>
            <person name="Murray T.D."/>
            <person name="Luster D.G."/>
            <person name="Schneider W.L."/>
            <person name="Rogers E."/>
            <person name="Andreote F.D."/>
            <person name="Grunwald N.J."/>
            <person name="Putnam M.L."/>
            <person name="Chang J.H."/>
        </authorList>
    </citation>
    <scope>NUCLEOTIDE SEQUENCE [LARGE SCALE GENOMIC DNA]</scope>
    <source>
        <strain evidence="2 3">DSM 15933</strain>
    </source>
</reference>
<protein>
    <recommendedName>
        <fullName evidence="4">Alpha/beta hydrolase</fullName>
    </recommendedName>
</protein>
<keyword evidence="3" id="KW-1185">Reference proteome</keyword>
<evidence type="ECO:0000313" key="3">
    <source>
        <dbReference type="Proteomes" id="UP000241085"/>
    </source>
</evidence>
<dbReference type="Gene3D" id="3.40.50.1820">
    <property type="entry name" value="alpha/beta hydrolase"/>
    <property type="match status" value="1"/>
</dbReference>
<dbReference type="InterPro" id="IPR029058">
    <property type="entry name" value="AB_hydrolase_fold"/>
</dbReference>
<gene>
    <name evidence="2" type="ORF">C1I63_05325</name>
</gene>
<dbReference type="RefSeq" id="WP_055784804.1">
    <property type="nucleotide sequence ID" value="NZ_PZPL01000001.1"/>
</dbReference>
<dbReference type="EMBL" id="PZPL01000001">
    <property type="protein sequence ID" value="PTL72324.1"/>
    <property type="molecule type" value="Genomic_DNA"/>
</dbReference>
<feature type="chain" id="PRO_5015574564" description="Alpha/beta hydrolase" evidence="1">
    <location>
        <begin position="37"/>
        <end position="306"/>
    </location>
</feature>
<feature type="signal peptide" evidence="1">
    <location>
        <begin position="1"/>
        <end position="36"/>
    </location>
</feature>
<dbReference type="SUPFAM" id="SSF53474">
    <property type="entry name" value="alpha/beta-Hydrolases"/>
    <property type="match status" value="1"/>
</dbReference>
<evidence type="ECO:0008006" key="4">
    <source>
        <dbReference type="Google" id="ProtNLM"/>
    </source>
</evidence>
<evidence type="ECO:0000256" key="1">
    <source>
        <dbReference type="SAM" id="SignalP"/>
    </source>
</evidence>
<accession>A0A2T4US21</accession>
<proteinExistence type="predicted"/>
<dbReference type="AlphaFoldDB" id="A0A2T4US21"/>
<dbReference type="Proteomes" id="UP000241085">
    <property type="component" value="Unassembled WGS sequence"/>
</dbReference>
<name>A0A2T4US21_9MICO</name>
<organism evidence="2 3">
    <name type="scientific">Rathayibacter caricis DSM 15933</name>
    <dbReference type="NCBI Taxonomy" id="1328867"/>
    <lineage>
        <taxon>Bacteria</taxon>
        <taxon>Bacillati</taxon>
        <taxon>Actinomycetota</taxon>
        <taxon>Actinomycetes</taxon>
        <taxon>Micrococcales</taxon>
        <taxon>Microbacteriaceae</taxon>
        <taxon>Rathayibacter</taxon>
    </lineage>
</organism>
<keyword evidence="1" id="KW-0732">Signal</keyword>
<comment type="caution">
    <text evidence="2">The sequence shown here is derived from an EMBL/GenBank/DDBJ whole genome shotgun (WGS) entry which is preliminary data.</text>
</comment>